<dbReference type="InterPro" id="IPR015194">
    <property type="entry name" value="ISWI_HAND-dom"/>
</dbReference>
<keyword evidence="1" id="KW-0539">Nucleus</keyword>
<dbReference type="Gene3D" id="1.20.5.1190">
    <property type="entry name" value="iswi atpase"/>
    <property type="match status" value="1"/>
</dbReference>
<feature type="domain" description="SANT" evidence="3">
    <location>
        <begin position="104"/>
        <end position="156"/>
    </location>
</feature>
<evidence type="ECO:0000256" key="2">
    <source>
        <dbReference type="SAM" id="MobiDB-lite"/>
    </source>
</evidence>
<proteinExistence type="predicted"/>
<evidence type="ECO:0000259" key="3">
    <source>
        <dbReference type="PROSITE" id="PS51293"/>
    </source>
</evidence>
<dbReference type="Pfam" id="PF09110">
    <property type="entry name" value="HAND"/>
    <property type="match status" value="1"/>
</dbReference>
<feature type="region of interest" description="Disordered" evidence="2">
    <location>
        <begin position="281"/>
        <end position="357"/>
    </location>
</feature>
<dbReference type="Pfam" id="PF09111">
    <property type="entry name" value="SLIDE"/>
    <property type="match status" value="1"/>
</dbReference>
<dbReference type="CDD" id="cd00167">
    <property type="entry name" value="SANT"/>
    <property type="match status" value="1"/>
</dbReference>
<feature type="region of interest" description="Disordered" evidence="2">
    <location>
        <begin position="62"/>
        <end position="102"/>
    </location>
</feature>
<dbReference type="Gene3D" id="1.10.10.60">
    <property type="entry name" value="Homeodomain-like"/>
    <property type="match status" value="2"/>
</dbReference>
<name>A0ABR0M566_9PEZI</name>
<dbReference type="InterPro" id="IPR015195">
    <property type="entry name" value="SLIDE"/>
</dbReference>
<feature type="compositionally biased region" description="Acidic residues" evidence="2">
    <location>
        <begin position="295"/>
        <end position="304"/>
    </location>
</feature>
<dbReference type="PROSITE" id="PS51293">
    <property type="entry name" value="SANT"/>
    <property type="match status" value="1"/>
</dbReference>
<protein>
    <submittedName>
        <fullName evidence="4">Chromatin remodeling complex Adenosinetriphosphatase</fullName>
    </submittedName>
</protein>
<dbReference type="SUPFAM" id="SSF101224">
    <property type="entry name" value="HAND domain of the nucleosome remodeling ATPase ISWI"/>
    <property type="match status" value="1"/>
</dbReference>
<dbReference type="SMART" id="SM00717">
    <property type="entry name" value="SANT"/>
    <property type="match status" value="2"/>
</dbReference>
<reference evidence="4 5" key="1">
    <citation type="submission" date="2023-08" db="EMBL/GenBank/DDBJ databases">
        <title>Black Yeasts Isolated from many extreme environments.</title>
        <authorList>
            <person name="Coleine C."/>
            <person name="Stajich J.E."/>
            <person name="Selbmann L."/>
        </authorList>
    </citation>
    <scope>NUCLEOTIDE SEQUENCE [LARGE SCALE GENOMIC DNA]</scope>
    <source>
        <strain evidence="4 5">CCFEE 536</strain>
    </source>
</reference>
<comment type="caution">
    <text evidence="4">The sequence shown here is derived from an EMBL/GenBank/DDBJ whole genome shotgun (WGS) entry which is preliminary data.</text>
</comment>
<dbReference type="InterPro" id="IPR009057">
    <property type="entry name" value="Homeodomain-like_sf"/>
</dbReference>
<dbReference type="InterPro" id="IPR017884">
    <property type="entry name" value="SANT_dom"/>
</dbReference>
<dbReference type="Proteomes" id="UP001357485">
    <property type="component" value="Unassembled WGS sequence"/>
</dbReference>
<sequence length="357" mass="40958">MDKYYRNALMTGGRTADTKPKTPRAPKQIACHDYQFFPARLSDLQEKETAYFRKTNSIKAPLAEGSEDDLEERERNQQLEQQEIDDAEPLTEAEAEEKENLSKKGFADWNKRDFQQFINGSAKYGRTSYEDIATEVDSKTPKEIREYAGVFWKRYQEIANWQKHISAIEEGEDRAARIVHQRKMLAKKMAMYRVPLQQLKINYSVSTTNKKVYTEEEDRFLLVMLDRFGIDSEGIYERIRDEIRESPLFRFDWFFLSRTPIEISRRCTTLLTTVGREFEGENGKAVNGKGKRQVEEEEEEEVEEAPAKKKMKNGVKNKQLDSVKGGVSKATSATSSRAGSVASTGSAPKAKGKGKKK</sequence>
<dbReference type="SUPFAM" id="SSF46689">
    <property type="entry name" value="Homeodomain-like"/>
    <property type="match status" value="2"/>
</dbReference>
<dbReference type="Gene3D" id="1.10.1040.30">
    <property type="entry name" value="ISWI, HAND domain"/>
    <property type="match status" value="1"/>
</dbReference>
<gene>
    <name evidence="4" type="primary">ISW2_1</name>
    <name evidence="4" type="ORF">LTR16_005758</name>
</gene>
<evidence type="ECO:0000313" key="4">
    <source>
        <dbReference type="EMBL" id="KAK5282598.1"/>
    </source>
</evidence>
<dbReference type="EMBL" id="JAVRRA010000974">
    <property type="protein sequence ID" value="KAK5282598.1"/>
    <property type="molecule type" value="Genomic_DNA"/>
</dbReference>
<dbReference type="InterPro" id="IPR001005">
    <property type="entry name" value="SANT/Myb"/>
</dbReference>
<accession>A0ABR0M566</accession>
<dbReference type="InterPro" id="IPR036306">
    <property type="entry name" value="ISWI_HAND-dom_sf"/>
</dbReference>
<organism evidence="4 5">
    <name type="scientific">Cryomyces antarcticus</name>
    <dbReference type="NCBI Taxonomy" id="329879"/>
    <lineage>
        <taxon>Eukaryota</taxon>
        <taxon>Fungi</taxon>
        <taxon>Dikarya</taxon>
        <taxon>Ascomycota</taxon>
        <taxon>Pezizomycotina</taxon>
        <taxon>Dothideomycetes</taxon>
        <taxon>Dothideomycetes incertae sedis</taxon>
        <taxon>Cryomyces</taxon>
    </lineage>
</organism>
<dbReference type="PANTHER" id="PTHR45623">
    <property type="entry name" value="CHROMODOMAIN-HELICASE-DNA-BINDING PROTEIN 3-RELATED-RELATED"/>
    <property type="match status" value="1"/>
</dbReference>
<feature type="compositionally biased region" description="Polar residues" evidence="2">
    <location>
        <begin position="329"/>
        <end position="346"/>
    </location>
</feature>
<evidence type="ECO:0000313" key="5">
    <source>
        <dbReference type="Proteomes" id="UP001357485"/>
    </source>
</evidence>
<feature type="region of interest" description="Disordered" evidence="2">
    <location>
        <begin position="1"/>
        <end position="25"/>
    </location>
</feature>
<dbReference type="PANTHER" id="PTHR45623:SF49">
    <property type="entry name" value="SWI_SNF-RELATED MATRIX-ASSOCIATED ACTIN-DEPENDENT REGULATOR OF CHROMATIN SUBFAMILY A MEMBER 5"/>
    <property type="match status" value="1"/>
</dbReference>
<feature type="compositionally biased region" description="Acidic residues" evidence="2">
    <location>
        <begin position="82"/>
        <end position="97"/>
    </location>
</feature>
<keyword evidence="5" id="KW-1185">Reference proteome</keyword>
<evidence type="ECO:0000256" key="1">
    <source>
        <dbReference type="ARBA" id="ARBA00023242"/>
    </source>
</evidence>